<dbReference type="EMBL" id="JAAXOY010000206">
    <property type="protein sequence ID" value="NKY39762.1"/>
    <property type="molecule type" value="Genomic_DNA"/>
</dbReference>
<dbReference type="Proteomes" id="UP000777774">
    <property type="component" value="Unassembled WGS sequence"/>
</dbReference>
<evidence type="ECO:0000313" key="1">
    <source>
        <dbReference type="EMBL" id="NKY39762.1"/>
    </source>
</evidence>
<protein>
    <recommendedName>
        <fullName evidence="3">CHRD domain-containing protein</fullName>
    </recommendedName>
</protein>
<evidence type="ECO:0008006" key="3">
    <source>
        <dbReference type="Google" id="ProtNLM"/>
    </source>
</evidence>
<gene>
    <name evidence="1" type="ORF">HGA02_09540</name>
</gene>
<sequence>MPSITNPNLTLSESEGQVTLRVEYDATFTPIDRHLAAMGLNFHAHTTAHGSDGGIKGPTLTEFPRHRFEVTDGERDQVFEGVVERHTVARSVLGEDPVGDADEIMVNVRVHSPLPPIFTNDQLSDIEVLTSAG</sequence>
<evidence type="ECO:0000313" key="2">
    <source>
        <dbReference type="Proteomes" id="UP000777774"/>
    </source>
</evidence>
<name>A0ABX1K294_9CELL</name>
<keyword evidence="2" id="KW-1185">Reference proteome</keyword>
<reference evidence="1 2" key="1">
    <citation type="submission" date="2020-04" db="EMBL/GenBank/DDBJ databases">
        <title>MicrobeNet Type strains.</title>
        <authorList>
            <person name="Nicholson A.C."/>
        </authorList>
    </citation>
    <scope>NUCLEOTIDE SEQUENCE [LARGE SCALE GENOMIC DNA]</scope>
    <source>
        <strain evidence="1 2">ATCC BAA-787</strain>
    </source>
</reference>
<dbReference type="RefSeq" id="WP_168678811.1">
    <property type="nucleotide sequence ID" value="NZ_JAAXOY010000206.1"/>
</dbReference>
<organism evidence="1 2">
    <name type="scientific">Cellulomonas septica</name>
    <dbReference type="NCBI Taxonomy" id="285080"/>
    <lineage>
        <taxon>Bacteria</taxon>
        <taxon>Bacillati</taxon>
        <taxon>Actinomycetota</taxon>
        <taxon>Actinomycetes</taxon>
        <taxon>Micrococcales</taxon>
        <taxon>Cellulomonadaceae</taxon>
        <taxon>Cellulomonas</taxon>
    </lineage>
</organism>
<comment type="caution">
    <text evidence="1">The sequence shown here is derived from an EMBL/GenBank/DDBJ whole genome shotgun (WGS) entry which is preliminary data.</text>
</comment>
<proteinExistence type="predicted"/>
<accession>A0ABX1K294</accession>